<comment type="caution">
    <text evidence="2">The sequence shown here is derived from an EMBL/GenBank/DDBJ whole genome shotgun (WGS) entry which is preliminary data.</text>
</comment>
<dbReference type="Proteomes" id="UP000467841">
    <property type="component" value="Unassembled WGS sequence"/>
</dbReference>
<accession>A0A6D2J3S9</accession>
<organism evidence="2 3">
    <name type="scientific">Microthlaspi erraticum</name>
    <dbReference type="NCBI Taxonomy" id="1685480"/>
    <lineage>
        <taxon>Eukaryota</taxon>
        <taxon>Viridiplantae</taxon>
        <taxon>Streptophyta</taxon>
        <taxon>Embryophyta</taxon>
        <taxon>Tracheophyta</taxon>
        <taxon>Spermatophyta</taxon>
        <taxon>Magnoliopsida</taxon>
        <taxon>eudicotyledons</taxon>
        <taxon>Gunneridae</taxon>
        <taxon>Pentapetalae</taxon>
        <taxon>rosids</taxon>
        <taxon>malvids</taxon>
        <taxon>Brassicales</taxon>
        <taxon>Brassicaceae</taxon>
        <taxon>Coluteocarpeae</taxon>
        <taxon>Microthlaspi</taxon>
    </lineage>
</organism>
<dbReference type="OrthoDB" id="1106668at2759"/>
<gene>
    <name evidence="2" type="ORF">MERR_LOCUS22783</name>
</gene>
<keyword evidence="1" id="KW-0175">Coiled coil</keyword>
<dbReference type="AlphaFoldDB" id="A0A6D2J3S9"/>
<sequence length="164" mass="19122">MTGKPSDLCHISGKKKVLSASSSMSDQEELFGIKYETLKEDHENLKQDYASLEERFKLVDEMNDMLKLHRQNQIKDIEPENPRLLKDLESERSEKSKMVEKIKRMVSEREAVKEKEELENLRLQKRAKELEATNLPCSRNLFGVCSHLFPSLSRFLYNSSPSLF</sequence>
<evidence type="ECO:0000256" key="1">
    <source>
        <dbReference type="SAM" id="Coils"/>
    </source>
</evidence>
<keyword evidence="3" id="KW-1185">Reference proteome</keyword>
<evidence type="ECO:0000313" key="2">
    <source>
        <dbReference type="EMBL" id="CAA7035548.1"/>
    </source>
</evidence>
<name>A0A6D2J3S9_9BRAS</name>
<feature type="coiled-coil region" evidence="1">
    <location>
        <begin position="35"/>
        <end position="133"/>
    </location>
</feature>
<reference evidence="2" key="1">
    <citation type="submission" date="2020-01" db="EMBL/GenBank/DDBJ databases">
        <authorList>
            <person name="Mishra B."/>
        </authorList>
    </citation>
    <scope>NUCLEOTIDE SEQUENCE [LARGE SCALE GENOMIC DNA]</scope>
</reference>
<dbReference type="EMBL" id="CACVBM020001160">
    <property type="protein sequence ID" value="CAA7035548.1"/>
    <property type="molecule type" value="Genomic_DNA"/>
</dbReference>
<evidence type="ECO:0000313" key="3">
    <source>
        <dbReference type="Proteomes" id="UP000467841"/>
    </source>
</evidence>
<proteinExistence type="predicted"/>
<protein>
    <submittedName>
        <fullName evidence="2">Uncharacterized protein</fullName>
    </submittedName>
</protein>